<evidence type="ECO:0000313" key="1">
    <source>
        <dbReference type="EMBL" id="MPC41970.1"/>
    </source>
</evidence>
<proteinExistence type="predicted"/>
<sequence>MKKMEGERRLCNTLAYVVLFTVGQFAPDRPPLTYVMLSADMRQFLEIYEAGDIKQHFSQRDMCSVRAPFVLD</sequence>
<evidence type="ECO:0000313" key="2">
    <source>
        <dbReference type="Proteomes" id="UP000324222"/>
    </source>
</evidence>
<organism evidence="1 2">
    <name type="scientific">Portunus trituberculatus</name>
    <name type="common">Swimming crab</name>
    <name type="synonym">Neptunus trituberculatus</name>
    <dbReference type="NCBI Taxonomy" id="210409"/>
    <lineage>
        <taxon>Eukaryota</taxon>
        <taxon>Metazoa</taxon>
        <taxon>Ecdysozoa</taxon>
        <taxon>Arthropoda</taxon>
        <taxon>Crustacea</taxon>
        <taxon>Multicrustacea</taxon>
        <taxon>Malacostraca</taxon>
        <taxon>Eumalacostraca</taxon>
        <taxon>Eucarida</taxon>
        <taxon>Decapoda</taxon>
        <taxon>Pleocyemata</taxon>
        <taxon>Brachyura</taxon>
        <taxon>Eubrachyura</taxon>
        <taxon>Portunoidea</taxon>
        <taxon>Portunidae</taxon>
        <taxon>Portuninae</taxon>
        <taxon>Portunus</taxon>
    </lineage>
</organism>
<dbReference type="EMBL" id="VSRR010005257">
    <property type="protein sequence ID" value="MPC41970.1"/>
    <property type="molecule type" value="Genomic_DNA"/>
</dbReference>
<reference evidence="1 2" key="1">
    <citation type="submission" date="2019-05" db="EMBL/GenBank/DDBJ databases">
        <title>Another draft genome of Portunus trituberculatus and its Hox gene families provides insights of decapod evolution.</title>
        <authorList>
            <person name="Jeong J.-H."/>
            <person name="Song I."/>
            <person name="Kim S."/>
            <person name="Choi T."/>
            <person name="Kim D."/>
            <person name="Ryu S."/>
            <person name="Kim W."/>
        </authorList>
    </citation>
    <scope>NUCLEOTIDE SEQUENCE [LARGE SCALE GENOMIC DNA]</scope>
    <source>
        <tissue evidence="1">Muscle</tissue>
    </source>
</reference>
<dbReference type="Proteomes" id="UP000324222">
    <property type="component" value="Unassembled WGS sequence"/>
</dbReference>
<name>A0A5B7F3J0_PORTR</name>
<comment type="caution">
    <text evidence="1">The sequence shown here is derived from an EMBL/GenBank/DDBJ whole genome shotgun (WGS) entry which is preliminary data.</text>
</comment>
<keyword evidence="2" id="KW-1185">Reference proteome</keyword>
<gene>
    <name evidence="1" type="ORF">E2C01_035581</name>
</gene>
<accession>A0A5B7F3J0</accession>
<dbReference type="AlphaFoldDB" id="A0A5B7F3J0"/>
<protein>
    <submittedName>
        <fullName evidence="1">Uncharacterized protein</fullName>
    </submittedName>
</protein>